<evidence type="ECO:0000313" key="1">
    <source>
        <dbReference type="EMBL" id="CAG6614539.1"/>
    </source>
</evidence>
<name>A0A8D8LQL3_9HEMI</name>
<protein>
    <submittedName>
        <fullName evidence="1">Probable multidrug resistance-associated protein lethal(2)03659</fullName>
    </submittedName>
</protein>
<accession>A0A8D8LQL3</accession>
<dbReference type="EMBL" id="HBUF01030585">
    <property type="protein sequence ID" value="CAG6614539.1"/>
    <property type="molecule type" value="Transcribed_RNA"/>
</dbReference>
<dbReference type="AlphaFoldDB" id="A0A8D8LQL3"/>
<reference evidence="1" key="1">
    <citation type="submission" date="2021-05" db="EMBL/GenBank/DDBJ databases">
        <authorList>
            <person name="Alioto T."/>
            <person name="Alioto T."/>
            <person name="Gomez Garrido J."/>
        </authorList>
    </citation>
    <scope>NUCLEOTIDE SEQUENCE</scope>
</reference>
<proteinExistence type="predicted"/>
<organism evidence="1">
    <name type="scientific">Cacopsylla melanoneura</name>
    <dbReference type="NCBI Taxonomy" id="428564"/>
    <lineage>
        <taxon>Eukaryota</taxon>
        <taxon>Metazoa</taxon>
        <taxon>Ecdysozoa</taxon>
        <taxon>Arthropoda</taxon>
        <taxon>Hexapoda</taxon>
        <taxon>Insecta</taxon>
        <taxon>Pterygota</taxon>
        <taxon>Neoptera</taxon>
        <taxon>Paraneoptera</taxon>
        <taxon>Hemiptera</taxon>
        <taxon>Sternorrhyncha</taxon>
        <taxon>Psylloidea</taxon>
        <taxon>Psyllidae</taxon>
        <taxon>Psyllinae</taxon>
        <taxon>Cacopsylla</taxon>
    </lineage>
</organism>
<sequence>MDAGKKKYDKPPHPRATCNVLSALTFSWTLGLFREGRKRDLEVTDLYEPLKEHTSSYLGNKLERYWNDELVQAQKRGRDPSFLRALIRCFGLKMASYGLVLAFMECVLRLFVSVRPHWVRPQWVKWSTCCPMTSTGLTPHSFSSTISGWGPSSL</sequence>